<gene>
    <name evidence="10" type="ORF">AAE3_LOCUS6222</name>
</gene>
<comment type="caution">
    <text evidence="10">The sequence shown here is derived from an EMBL/GenBank/DDBJ whole genome shotgun (WGS) entry which is preliminary data.</text>
</comment>
<keyword evidence="11" id="KW-1185">Reference proteome</keyword>
<accession>A0A8S0WJW2</accession>
<proteinExistence type="inferred from homology"/>
<dbReference type="EC" id="3.2.1.21" evidence="4"/>
<keyword evidence="6" id="KW-0136">Cellulose degradation</keyword>
<dbReference type="InterPro" id="IPR050288">
    <property type="entry name" value="Cellulose_deg_GH3"/>
</dbReference>
<dbReference type="EMBL" id="CACVBS010000042">
    <property type="protein sequence ID" value="CAA7264063.1"/>
    <property type="molecule type" value="Genomic_DNA"/>
</dbReference>
<comment type="similarity">
    <text evidence="3">Belongs to the glycosyl hydrolase 3 family.</text>
</comment>
<dbReference type="Proteomes" id="UP000467700">
    <property type="component" value="Unassembled WGS sequence"/>
</dbReference>
<keyword evidence="9" id="KW-0624">Polysaccharide degradation</keyword>
<name>A0A8S0WJW2_CYCAE</name>
<evidence type="ECO:0000256" key="8">
    <source>
        <dbReference type="ARBA" id="ARBA00023295"/>
    </source>
</evidence>
<comment type="pathway">
    <text evidence="2">Glycan metabolism; cellulose degradation.</text>
</comment>
<evidence type="ECO:0000256" key="1">
    <source>
        <dbReference type="ARBA" id="ARBA00000448"/>
    </source>
</evidence>
<dbReference type="AlphaFoldDB" id="A0A8S0WJW2"/>
<evidence type="ECO:0000256" key="6">
    <source>
        <dbReference type="ARBA" id="ARBA00023001"/>
    </source>
</evidence>
<comment type="catalytic activity">
    <reaction evidence="1">
        <text>Hydrolysis of terminal, non-reducing beta-D-glucosyl residues with release of beta-D-glucose.</text>
        <dbReference type="EC" id="3.2.1.21"/>
    </reaction>
</comment>
<evidence type="ECO:0000256" key="4">
    <source>
        <dbReference type="ARBA" id="ARBA00012744"/>
    </source>
</evidence>
<organism evidence="10 11">
    <name type="scientific">Cyclocybe aegerita</name>
    <name type="common">Black poplar mushroom</name>
    <name type="synonym">Agrocybe aegerita</name>
    <dbReference type="NCBI Taxonomy" id="1973307"/>
    <lineage>
        <taxon>Eukaryota</taxon>
        <taxon>Fungi</taxon>
        <taxon>Dikarya</taxon>
        <taxon>Basidiomycota</taxon>
        <taxon>Agaricomycotina</taxon>
        <taxon>Agaricomycetes</taxon>
        <taxon>Agaricomycetidae</taxon>
        <taxon>Agaricales</taxon>
        <taxon>Agaricineae</taxon>
        <taxon>Bolbitiaceae</taxon>
        <taxon>Cyclocybe</taxon>
    </lineage>
</organism>
<protein>
    <recommendedName>
        <fullName evidence="4">beta-glucosidase</fullName>
        <ecNumber evidence="4">3.2.1.21</ecNumber>
    </recommendedName>
</protein>
<evidence type="ECO:0000256" key="5">
    <source>
        <dbReference type="ARBA" id="ARBA00022801"/>
    </source>
</evidence>
<dbReference type="OrthoDB" id="416222at2759"/>
<dbReference type="PANTHER" id="PTHR42715">
    <property type="entry name" value="BETA-GLUCOSIDASE"/>
    <property type="match status" value="1"/>
</dbReference>
<keyword evidence="8" id="KW-0326">Glycosidase</keyword>
<sequence length="105" mass="11217">MATRIIAAWYFVHQDRPSFPSVNFNAFDPFDDATNAHLDVQDDHFKLVCELGAASTVLLKNERGALPLGRKDQNIALIGSDAGLGRAGPDQFADQGGSDGVLAMG</sequence>
<dbReference type="Gene3D" id="3.40.50.1700">
    <property type="entry name" value="Glycoside hydrolase family 3 C-terminal domain"/>
    <property type="match status" value="1"/>
</dbReference>
<evidence type="ECO:0000256" key="2">
    <source>
        <dbReference type="ARBA" id="ARBA00004987"/>
    </source>
</evidence>
<keyword evidence="7" id="KW-0119">Carbohydrate metabolism</keyword>
<evidence type="ECO:0000313" key="11">
    <source>
        <dbReference type="Proteomes" id="UP000467700"/>
    </source>
</evidence>
<keyword evidence="5" id="KW-0378">Hydrolase</keyword>
<dbReference type="GO" id="GO:0030245">
    <property type="term" value="P:cellulose catabolic process"/>
    <property type="evidence" value="ECO:0007669"/>
    <property type="project" value="UniProtKB-KW"/>
</dbReference>
<dbReference type="GO" id="GO:0008422">
    <property type="term" value="F:beta-glucosidase activity"/>
    <property type="evidence" value="ECO:0007669"/>
    <property type="project" value="UniProtKB-EC"/>
</dbReference>
<dbReference type="PANTHER" id="PTHR42715:SF2">
    <property type="entry name" value="BETA-GLUCOSIDASE F-RELATED"/>
    <property type="match status" value="1"/>
</dbReference>
<evidence type="ECO:0000256" key="3">
    <source>
        <dbReference type="ARBA" id="ARBA00005336"/>
    </source>
</evidence>
<evidence type="ECO:0000256" key="7">
    <source>
        <dbReference type="ARBA" id="ARBA00023277"/>
    </source>
</evidence>
<evidence type="ECO:0000256" key="9">
    <source>
        <dbReference type="ARBA" id="ARBA00023326"/>
    </source>
</evidence>
<evidence type="ECO:0000313" key="10">
    <source>
        <dbReference type="EMBL" id="CAA7264063.1"/>
    </source>
</evidence>
<dbReference type="InterPro" id="IPR036881">
    <property type="entry name" value="Glyco_hydro_3_C_sf"/>
</dbReference>
<reference evidence="10 11" key="1">
    <citation type="submission" date="2020-01" db="EMBL/GenBank/DDBJ databases">
        <authorList>
            <person name="Gupta K D."/>
        </authorList>
    </citation>
    <scope>NUCLEOTIDE SEQUENCE [LARGE SCALE GENOMIC DNA]</scope>
</reference>
<dbReference type="SUPFAM" id="SSF52279">
    <property type="entry name" value="Beta-D-glucan exohydrolase, C-terminal domain"/>
    <property type="match status" value="1"/>
</dbReference>